<dbReference type="GO" id="GO:0016787">
    <property type="term" value="F:hydrolase activity"/>
    <property type="evidence" value="ECO:0007669"/>
    <property type="project" value="UniProtKB-KW"/>
</dbReference>
<accession>A0AAW0U5H4</accession>
<evidence type="ECO:0000313" key="6">
    <source>
        <dbReference type="EMBL" id="KAK8394839.1"/>
    </source>
</evidence>
<evidence type="ECO:0008006" key="8">
    <source>
        <dbReference type="Google" id="ProtNLM"/>
    </source>
</evidence>
<feature type="binding site" evidence="4">
    <location>
        <begin position="305"/>
        <end position="309"/>
    </location>
    <ligand>
        <name>ATP</name>
        <dbReference type="ChEBI" id="CHEBI:30616"/>
    </ligand>
</feature>
<comment type="similarity">
    <text evidence="1">Belongs to the GDA1/CD39 NTPase family.</text>
</comment>
<keyword evidence="5" id="KW-0812">Transmembrane</keyword>
<dbReference type="Pfam" id="PF01150">
    <property type="entry name" value="GDA1_CD39"/>
    <property type="match status" value="1"/>
</dbReference>
<organism evidence="6 7">
    <name type="scientific">Scylla paramamosain</name>
    <name type="common">Mud crab</name>
    <dbReference type="NCBI Taxonomy" id="85552"/>
    <lineage>
        <taxon>Eukaryota</taxon>
        <taxon>Metazoa</taxon>
        <taxon>Ecdysozoa</taxon>
        <taxon>Arthropoda</taxon>
        <taxon>Crustacea</taxon>
        <taxon>Multicrustacea</taxon>
        <taxon>Malacostraca</taxon>
        <taxon>Eumalacostraca</taxon>
        <taxon>Eucarida</taxon>
        <taxon>Decapoda</taxon>
        <taxon>Pleocyemata</taxon>
        <taxon>Brachyura</taxon>
        <taxon>Eubrachyura</taxon>
        <taxon>Portunoidea</taxon>
        <taxon>Portunidae</taxon>
        <taxon>Portuninae</taxon>
        <taxon>Scylla</taxon>
    </lineage>
</organism>
<keyword evidence="2" id="KW-0378">Hydrolase</keyword>
<dbReference type="GO" id="GO:0005524">
    <property type="term" value="F:ATP binding"/>
    <property type="evidence" value="ECO:0007669"/>
    <property type="project" value="UniProtKB-KW"/>
</dbReference>
<keyword evidence="4" id="KW-0067">ATP-binding</keyword>
<evidence type="ECO:0000256" key="3">
    <source>
        <dbReference type="PIRSR" id="PIRSR600407-1"/>
    </source>
</evidence>
<keyword evidence="4" id="KW-0547">Nucleotide-binding</keyword>
<feature type="transmembrane region" description="Helical" evidence="5">
    <location>
        <begin position="104"/>
        <end position="122"/>
    </location>
</feature>
<dbReference type="InterPro" id="IPR000407">
    <property type="entry name" value="GDA1_CD39_NTPase"/>
</dbReference>
<evidence type="ECO:0000256" key="4">
    <source>
        <dbReference type="PIRSR" id="PIRSR600407-2"/>
    </source>
</evidence>
<proteinExistence type="inferred from homology"/>
<dbReference type="PANTHER" id="PTHR11782">
    <property type="entry name" value="ADENOSINE/GUANOSINE DIPHOSPHATASE"/>
    <property type="match status" value="1"/>
</dbReference>
<gene>
    <name evidence="6" type="ORF">O3P69_005956</name>
</gene>
<comment type="caution">
    <text evidence="6">The sequence shown here is derived from an EMBL/GenBank/DDBJ whole genome shotgun (WGS) entry which is preliminary data.</text>
</comment>
<dbReference type="Gene3D" id="3.30.420.150">
    <property type="entry name" value="Exopolyphosphatase. Domain 2"/>
    <property type="match status" value="1"/>
</dbReference>
<sequence length="539" mass="59005">MVCEEIKEERGGLWLEGGGGGGGRQVEVVVVVVVSLAVNKREGSAVTAGVCRLREASAAWLDTLVTYSDPMEGVRQRKIGGDPLLHKKAAPPGGTMSSFRLIRFLFYGITVCLAFLLILVTLNNTWPIKSAGHTTNSLDHVSVALGVQERTHAVVLDAGSTGSRVLAFTFFKSRSDNSLKLDDELWHEVKPGLSSFADDPVKGAESLLPLLKLAKERIPEQYWSSTPLVLKATAGLRLLPDEKAEALLLEVKKVLSNSGFHTTENSVGIMDGRDEGIFSWFTVNYLLDRITGTPKDTLVALDLGGGSTQITFVPMEDDTVRGTPADYLTTISLLHKNLNLYTHSYLGLGLMAARKAILVQHRGEDGIIHSPCVNPIVDHEWTYGGETYIIRGPVVPKYQEVRGQAGRLSENRPVADYKECVKACMTIIKEQVHAPKELKTREVIAFSYFFDRATERGLIDPFKGGVLTMQELLNAATQTCSIPNVEQPLACLDLTFITTLLTSGYGLQGTNTLKLYKRIDNHEVSWALGLAYHVINNGI</sequence>
<dbReference type="CDD" id="cd24046">
    <property type="entry name" value="ASKHA_NBD_NTPDase5-like"/>
    <property type="match status" value="1"/>
</dbReference>
<feature type="active site" description="Proton acceptor" evidence="3">
    <location>
        <position position="275"/>
    </location>
</feature>
<dbReference type="Gene3D" id="3.30.420.40">
    <property type="match status" value="1"/>
</dbReference>
<evidence type="ECO:0000256" key="2">
    <source>
        <dbReference type="ARBA" id="ARBA00022801"/>
    </source>
</evidence>
<dbReference type="PANTHER" id="PTHR11782:SF127">
    <property type="entry name" value="NTPASE, ISOFORM F"/>
    <property type="match status" value="1"/>
</dbReference>
<keyword evidence="7" id="KW-1185">Reference proteome</keyword>
<dbReference type="AlphaFoldDB" id="A0AAW0U5H4"/>
<evidence type="ECO:0000256" key="5">
    <source>
        <dbReference type="SAM" id="Phobius"/>
    </source>
</evidence>
<protein>
    <recommendedName>
        <fullName evidence="8">Ectonucleoside triphosphate diphosphohydrolase 5</fullName>
    </recommendedName>
</protein>
<keyword evidence="5" id="KW-0472">Membrane</keyword>
<keyword evidence="5" id="KW-1133">Transmembrane helix</keyword>
<dbReference type="EMBL" id="JARAKH010000018">
    <property type="protein sequence ID" value="KAK8394839.1"/>
    <property type="molecule type" value="Genomic_DNA"/>
</dbReference>
<reference evidence="6 7" key="1">
    <citation type="submission" date="2023-03" db="EMBL/GenBank/DDBJ databases">
        <title>High-quality genome of Scylla paramamosain provides insights in environmental adaptation.</title>
        <authorList>
            <person name="Zhang L."/>
        </authorList>
    </citation>
    <scope>NUCLEOTIDE SEQUENCE [LARGE SCALE GENOMIC DNA]</scope>
    <source>
        <strain evidence="6">LZ_2023a</strain>
        <tissue evidence="6">Muscle</tissue>
    </source>
</reference>
<name>A0AAW0U5H4_SCYPA</name>
<dbReference type="Proteomes" id="UP001487740">
    <property type="component" value="Unassembled WGS sequence"/>
</dbReference>
<evidence type="ECO:0000313" key="7">
    <source>
        <dbReference type="Proteomes" id="UP001487740"/>
    </source>
</evidence>
<evidence type="ECO:0000256" key="1">
    <source>
        <dbReference type="ARBA" id="ARBA00009283"/>
    </source>
</evidence>